<sequence length="200" mass="22118">MPEFEFFRWTSVEDARDGVSRYLSPHRLRLLTEGDAVDVRMMATRFRELVVTVLDYGAVANVVPGLTAGYHPLIVPLRGHGTFHCGAEVVEADPGVGVLASPSQPLWMSLSEDTLAFVLRINERAIARVRASSAGYLPSQSLVFDPLLDLREGDGLSWWNRVRSCLRSDYPGAGAVPGVEEMLIRELLSFQPHCVVPRAE</sequence>
<dbReference type="EMBL" id="MASU01000009">
    <property type="protein sequence ID" value="PXY28644.1"/>
    <property type="molecule type" value="Genomic_DNA"/>
</dbReference>
<gene>
    <name evidence="2" type="ORF">BA062_22560</name>
</gene>
<evidence type="ECO:0000259" key="1">
    <source>
        <dbReference type="Pfam" id="PF14525"/>
    </source>
</evidence>
<dbReference type="Proteomes" id="UP000247892">
    <property type="component" value="Unassembled WGS sequence"/>
</dbReference>
<organism evidence="2 3">
    <name type="scientific">Prauserella flavalba</name>
    <dbReference type="NCBI Taxonomy" id="1477506"/>
    <lineage>
        <taxon>Bacteria</taxon>
        <taxon>Bacillati</taxon>
        <taxon>Actinomycetota</taxon>
        <taxon>Actinomycetes</taxon>
        <taxon>Pseudonocardiales</taxon>
        <taxon>Pseudonocardiaceae</taxon>
        <taxon>Prauserella</taxon>
    </lineage>
</organism>
<reference evidence="2 3" key="1">
    <citation type="submission" date="2016-07" db="EMBL/GenBank/DDBJ databases">
        <title>Draft genome sequence of Prauserella sp. YIM 121212, isolated from alkaline soil.</title>
        <authorList>
            <person name="Ruckert C."/>
            <person name="Albersmeier A."/>
            <person name="Jiang C.-L."/>
            <person name="Jiang Y."/>
            <person name="Kalinowski J."/>
            <person name="Schneider O."/>
            <person name="Winkler A."/>
            <person name="Zotchev S.B."/>
        </authorList>
    </citation>
    <scope>NUCLEOTIDE SEQUENCE [LARGE SCALE GENOMIC DNA]</scope>
    <source>
        <strain evidence="2 3">YIM 121212</strain>
    </source>
</reference>
<comment type="caution">
    <text evidence="2">The sequence shown here is derived from an EMBL/GenBank/DDBJ whole genome shotgun (WGS) entry which is preliminary data.</text>
</comment>
<accession>A0A318LUH5</accession>
<protein>
    <recommendedName>
        <fullName evidence="1">Transcription regulator HTH AraC- type ligand binding domain-containing protein</fullName>
    </recommendedName>
</protein>
<evidence type="ECO:0000313" key="2">
    <source>
        <dbReference type="EMBL" id="PXY28644.1"/>
    </source>
</evidence>
<dbReference type="Pfam" id="PF14525">
    <property type="entry name" value="AraC_binding_2"/>
    <property type="match status" value="1"/>
</dbReference>
<proteinExistence type="predicted"/>
<keyword evidence="3" id="KW-1185">Reference proteome</keyword>
<dbReference type="InterPro" id="IPR035418">
    <property type="entry name" value="AraC-bd_2"/>
</dbReference>
<dbReference type="RefSeq" id="WP_168214060.1">
    <property type="nucleotide sequence ID" value="NZ_MASU01000009.1"/>
</dbReference>
<feature type="domain" description="Transcription regulator HTH AraC- type ligand binding" evidence="1">
    <location>
        <begin position="15"/>
        <end position="171"/>
    </location>
</feature>
<evidence type="ECO:0000313" key="3">
    <source>
        <dbReference type="Proteomes" id="UP000247892"/>
    </source>
</evidence>
<name>A0A318LUH5_9PSEU</name>
<dbReference type="AlphaFoldDB" id="A0A318LUH5"/>